<protein>
    <submittedName>
        <fullName evidence="2">S-adenosyl methyltransferase</fullName>
    </submittedName>
</protein>
<dbReference type="InterPro" id="IPR029063">
    <property type="entry name" value="SAM-dependent_MTases_sf"/>
</dbReference>
<dbReference type="Gene3D" id="3.40.50.150">
    <property type="entry name" value="Vaccinia Virus protein VP39"/>
    <property type="match status" value="1"/>
</dbReference>
<organism evidence="2 3">
    <name type="scientific">Actinomycetospora cinnamomea</name>
    <dbReference type="NCBI Taxonomy" id="663609"/>
    <lineage>
        <taxon>Bacteria</taxon>
        <taxon>Bacillati</taxon>
        <taxon>Actinomycetota</taxon>
        <taxon>Actinomycetes</taxon>
        <taxon>Pseudonocardiales</taxon>
        <taxon>Pseudonocardiaceae</taxon>
        <taxon>Actinomycetospora</taxon>
    </lineage>
</organism>
<name>A0A2U1F6F8_9PSEU</name>
<keyword evidence="2" id="KW-0808">Transferase</keyword>
<dbReference type="Proteomes" id="UP000245639">
    <property type="component" value="Unassembled WGS sequence"/>
</dbReference>
<keyword evidence="2" id="KW-0489">Methyltransferase</keyword>
<dbReference type="GO" id="GO:0032259">
    <property type="term" value="P:methylation"/>
    <property type="evidence" value="ECO:0007669"/>
    <property type="project" value="UniProtKB-KW"/>
</dbReference>
<feature type="region of interest" description="Disordered" evidence="1">
    <location>
        <begin position="1"/>
        <end position="20"/>
    </location>
</feature>
<dbReference type="PIRSF" id="PIRSF017393">
    <property type="entry name" value="MTase_SAV2177"/>
    <property type="match status" value="1"/>
</dbReference>
<keyword evidence="3" id="KW-1185">Reference proteome</keyword>
<reference evidence="2 3" key="1">
    <citation type="submission" date="2018-04" db="EMBL/GenBank/DDBJ databases">
        <title>Genomic Encyclopedia of Type Strains, Phase IV (KMG-IV): sequencing the most valuable type-strain genomes for metagenomic binning, comparative biology and taxonomic classification.</title>
        <authorList>
            <person name="Goeker M."/>
        </authorList>
    </citation>
    <scope>NUCLEOTIDE SEQUENCE [LARGE SCALE GENOMIC DNA]</scope>
    <source>
        <strain evidence="2 3">DSM 45771</strain>
    </source>
</reference>
<dbReference type="SUPFAM" id="SSF53335">
    <property type="entry name" value="S-adenosyl-L-methionine-dependent methyltransferases"/>
    <property type="match status" value="1"/>
</dbReference>
<dbReference type="InterPro" id="IPR006764">
    <property type="entry name" value="SAM_dep_MeTrfase_SAV2177_type"/>
</dbReference>
<dbReference type="RefSeq" id="WP_165825810.1">
    <property type="nucleotide sequence ID" value="NZ_QEKW01000011.1"/>
</dbReference>
<evidence type="ECO:0000313" key="3">
    <source>
        <dbReference type="Proteomes" id="UP000245639"/>
    </source>
</evidence>
<proteinExistence type="predicted"/>
<dbReference type="Pfam" id="PF04672">
    <property type="entry name" value="Methyltransf_19"/>
    <property type="match status" value="1"/>
</dbReference>
<accession>A0A2U1F6F8</accession>
<evidence type="ECO:0000256" key="1">
    <source>
        <dbReference type="SAM" id="MobiDB-lite"/>
    </source>
</evidence>
<sequence>MVDDPRTPPTGLPVRVGGAVGDDLERPSSARVYDFLLGGTSHGEVDRGLGRDLIDAEPLVVPIVRENRSFLRRAVTLLAREGIDQFLDLGSGIPTMGNTHEVARRVRPDARVAYVDVDPVAVAHGELLLGHTDGVSVSQADLRRPAEILDAPAVTAVLDLARPVGLLLFSVLQHVPDTDEAHTVVDEYLSRLVPGSALAVSHLSADDPRVDAAALRRVSHAYPRGPVTPRSAAELARIVAGVELVDPGLVFAAQWRPEPPRPGSPNGEPCCGHRAAVGFVRAR</sequence>
<dbReference type="EMBL" id="QEKW01000011">
    <property type="protein sequence ID" value="PVZ07732.1"/>
    <property type="molecule type" value="Genomic_DNA"/>
</dbReference>
<dbReference type="AlphaFoldDB" id="A0A2U1F6F8"/>
<comment type="caution">
    <text evidence="2">The sequence shown here is derived from an EMBL/GenBank/DDBJ whole genome shotgun (WGS) entry which is preliminary data.</text>
</comment>
<dbReference type="GO" id="GO:0008168">
    <property type="term" value="F:methyltransferase activity"/>
    <property type="evidence" value="ECO:0007669"/>
    <property type="project" value="UniProtKB-KW"/>
</dbReference>
<gene>
    <name evidence="2" type="ORF">C8D89_111103</name>
</gene>
<evidence type="ECO:0000313" key="2">
    <source>
        <dbReference type="EMBL" id="PVZ07732.1"/>
    </source>
</evidence>